<accession>A0A0K8RIW7</accession>
<organism evidence="1">
    <name type="scientific">Ixodes ricinus</name>
    <name type="common">Common tick</name>
    <name type="synonym">Acarus ricinus</name>
    <dbReference type="NCBI Taxonomy" id="34613"/>
    <lineage>
        <taxon>Eukaryota</taxon>
        <taxon>Metazoa</taxon>
        <taxon>Ecdysozoa</taxon>
        <taxon>Arthropoda</taxon>
        <taxon>Chelicerata</taxon>
        <taxon>Arachnida</taxon>
        <taxon>Acari</taxon>
        <taxon>Parasitiformes</taxon>
        <taxon>Ixodida</taxon>
        <taxon>Ixodoidea</taxon>
        <taxon>Ixodidae</taxon>
        <taxon>Ixodinae</taxon>
        <taxon>Ixodes</taxon>
    </lineage>
</organism>
<proteinExistence type="evidence at transcript level"/>
<dbReference type="AlphaFoldDB" id="A0A0K8RIW7"/>
<dbReference type="EMBL" id="GADI01002743">
    <property type="protein sequence ID" value="JAA71065.1"/>
    <property type="molecule type" value="mRNA"/>
</dbReference>
<evidence type="ECO:0000313" key="1">
    <source>
        <dbReference type="EMBL" id="JAA71065.1"/>
    </source>
</evidence>
<name>A0A0K8RIW7_IXORI</name>
<reference evidence="1" key="1">
    <citation type="submission" date="2012-12" db="EMBL/GenBank/DDBJ databases">
        <title>Identification and characterization of a phenylalanine ammonia-lyase gene family in Isatis indigotica Fort.</title>
        <authorList>
            <person name="Liu Q."/>
            <person name="Chen J."/>
            <person name="Zhou X."/>
            <person name="Di P."/>
            <person name="Xiao Y."/>
            <person name="Xuan H."/>
            <person name="Zhang L."/>
            <person name="Chen W."/>
        </authorList>
    </citation>
    <scope>NUCLEOTIDE SEQUENCE</scope>
    <source>
        <tissue evidence="1">Salivary gland</tissue>
    </source>
</reference>
<protein>
    <submittedName>
        <fullName evidence="1">Uncharacterized protein</fullName>
    </submittedName>
</protein>
<sequence>MLRETSLDFKRYFEYQISERKSSKKQSKGLYSPEMTPYISKQFPKLYFKKFIIHICFRGASLLRLGCHLVVSYSPYHIKVSTYIPNLCFRIKSDIIMACKNNKTKVVTLENKQF</sequence>